<reference evidence="2" key="2">
    <citation type="submission" date="2021-03" db="UniProtKB">
        <authorList>
            <consortium name="EnsemblPlants"/>
        </authorList>
    </citation>
    <scope>IDENTIFICATION</scope>
</reference>
<dbReference type="Gramene" id="evm.model.08.963">
    <property type="protein sequence ID" value="cds.evm.model.08.963"/>
    <property type="gene ID" value="evm.TU.08.963"/>
</dbReference>
<reference evidence="2" key="1">
    <citation type="submission" date="2018-11" db="EMBL/GenBank/DDBJ databases">
        <authorList>
            <person name="Grassa J C."/>
        </authorList>
    </citation>
    <scope>NUCLEOTIDE SEQUENCE [LARGE SCALE GENOMIC DNA]</scope>
</reference>
<keyword evidence="3" id="KW-1185">Reference proteome</keyword>
<dbReference type="EMBL" id="UZAU01000694">
    <property type="status" value="NOT_ANNOTATED_CDS"/>
    <property type="molecule type" value="Genomic_DNA"/>
</dbReference>
<evidence type="ECO:0000313" key="2">
    <source>
        <dbReference type="EnsemblPlants" id="cds.evm.model.08.963"/>
    </source>
</evidence>
<feature type="domain" description="Retroviral polymerase SH3-like" evidence="1">
    <location>
        <begin position="144"/>
        <end position="171"/>
    </location>
</feature>
<dbReference type="PANTHER" id="PTHR34222">
    <property type="entry name" value="GAG_PRE-INTEGRS DOMAIN-CONTAINING PROTEIN"/>
    <property type="match status" value="1"/>
</dbReference>
<dbReference type="EnsemblPlants" id="evm.model.08.963">
    <property type="protein sequence ID" value="cds.evm.model.08.963"/>
    <property type="gene ID" value="evm.TU.08.963"/>
</dbReference>
<dbReference type="Pfam" id="PF25597">
    <property type="entry name" value="SH3_retrovirus"/>
    <property type="match status" value="1"/>
</dbReference>
<sequence>MSRLQSYCRCQKYDWLRRWYLATTRSIQSIVPFMDPLQPNGNGPRLFELQESLTDLRKGDESVNPYFTKLRAIWDEINELRPNLLCTCQASTDNAKFWNQEKVIRFINGLNKLYQAVWDQVLSPNPSHLYRRLPSYDHLCIFDCLAYASTLDNSRDKFSPRSRACVFIGYPVVNDPEVLQRFTNSCKEDLLYCSNIQGDEQDLSHEDVEDNDHHFGEIDSEVSPTEELEKIPLNMMDLTKMVKIDKNLTEALRISLMAYHRKNQDIFAWLHEDMIGIDSKVICHALNIEKENFRPMQQKCRLLDKEHSKSLKEEVESLRENKFMKEDFYQI</sequence>
<evidence type="ECO:0000259" key="1">
    <source>
        <dbReference type="Pfam" id="PF25597"/>
    </source>
</evidence>
<name>A0A803QCX9_CANSA</name>
<protein>
    <recommendedName>
        <fullName evidence="1">Retroviral polymerase SH3-like domain-containing protein</fullName>
    </recommendedName>
</protein>
<dbReference type="AlphaFoldDB" id="A0A803QCX9"/>
<accession>A0A803QCX9</accession>
<evidence type="ECO:0000313" key="3">
    <source>
        <dbReference type="Proteomes" id="UP000596661"/>
    </source>
</evidence>
<dbReference type="Proteomes" id="UP000596661">
    <property type="component" value="Chromosome 8"/>
</dbReference>
<organism evidence="2 3">
    <name type="scientific">Cannabis sativa</name>
    <name type="common">Hemp</name>
    <name type="synonym">Marijuana</name>
    <dbReference type="NCBI Taxonomy" id="3483"/>
    <lineage>
        <taxon>Eukaryota</taxon>
        <taxon>Viridiplantae</taxon>
        <taxon>Streptophyta</taxon>
        <taxon>Embryophyta</taxon>
        <taxon>Tracheophyta</taxon>
        <taxon>Spermatophyta</taxon>
        <taxon>Magnoliopsida</taxon>
        <taxon>eudicotyledons</taxon>
        <taxon>Gunneridae</taxon>
        <taxon>Pentapetalae</taxon>
        <taxon>rosids</taxon>
        <taxon>fabids</taxon>
        <taxon>Rosales</taxon>
        <taxon>Cannabaceae</taxon>
        <taxon>Cannabis</taxon>
    </lineage>
</organism>
<proteinExistence type="predicted"/>
<dbReference type="InterPro" id="IPR057670">
    <property type="entry name" value="SH3_retrovirus"/>
</dbReference>
<dbReference type="PANTHER" id="PTHR34222:SF79">
    <property type="entry name" value="RETROVIRUS-RELATED POL POLYPROTEIN FROM TRANSPOSON TNT 1-94"/>
    <property type="match status" value="1"/>
</dbReference>